<feature type="region of interest" description="Disordered" evidence="1">
    <location>
        <begin position="61"/>
        <end position="94"/>
    </location>
</feature>
<organism evidence="2 3">
    <name type="scientific">Pleurodeles waltl</name>
    <name type="common">Iberian ribbed newt</name>
    <dbReference type="NCBI Taxonomy" id="8319"/>
    <lineage>
        <taxon>Eukaryota</taxon>
        <taxon>Metazoa</taxon>
        <taxon>Chordata</taxon>
        <taxon>Craniata</taxon>
        <taxon>Vertebrata</taxon>
        <taxon>Euteleostomi</taxon>
        <taxon>Amphibia</taxon>
        <taxon>Batrachia</taxon>
        <taxon>Caudata</taxon>
        <taxon>Salamandroidea</taxon>
        <taxon>Salamandridae</taxon>
        <taxon>Pleurodelinae</taxon>
        <taxon>Pleurodeles</taxon>
    </lineage>
</organism>
<proteinExistence type="predicted"/>
<evidence type="ECO:0000313" key="2">
    <source>
        <dbReference type="EMBL" id="KAJ1112885.1"/>
    </source>
</evidence>
<keyword evidence="3" id="KW-1185">Reference proteome</keyword>
<dbReference type="Proteomes" id="UP001066276">
    <property type="component" value="Chromosome 8"/>
</dbReference>
<protein>
    <submittedName>
        <fullName evidence="2">Uncharacterized protein</fullName>
    </submittedName>
</protein>
<dbReference type="AlphaFoldDB" id="A0AAV7NDE7"/>
<gene>
    <name evidence="2" type="ORF">NDU88_001146</name>
</gene>
<evidence type="ECO:0000313" key="3">
    <source>
        <dbReference type="Proteomes" id="UP001066276"/>
    </source>
</evidence>
<accession>A0AAV7NDE7</accession>
<sequence>METFTGKAAASERAPTLTAGKNIKAVRMVLVMVSKRVDTGSGWGLNKAWLQKGKYVRDTGVGTDEKELNREGMATDNKQECSPNPGPRTGAGPWINRHRAARGTSNHFTVAGGRGAEHCALPSGLRKNYQTFTGPRR</sequence>
<dbReference type="EMBL" id="JANPWB010000012">
    <property type="protein sequence ID" value="KAJ1112885.1"/>
    <property type="molecule type" value="Genomic_DNA"/>
</dbReference>
<comment type="caution">
    <text evidence="2">The sequence shown here is derived from an EMBL/GenBank/DDBJ whole genome shotgun (WGS) entry which is preliminary data.</text>
</comment>
<evidence type="ECO:0000256" key="1">
    <source>
        <dbReference type="SAM" id="MobiDB-lite"/>
    </source>
</evidence>
<reference evidence="2" key="1">
    <citation type="journal article" date="2022" name="bioRxiv">
        <title>Sequencing and chromosome-scale assembly of the giantPleurodeles waltlgenome.</title>
        <authorList>
            <person name="Brown T."/>
            <person name="Elewa A."/>
            <person name="Iarovenko S."/>
            <person name="Subramanian E."/>
            <person name="Araus A.J."/>
            <person name="Petzold A."/>
            <person name="Susuki M."/>
            <person name="Suzuki K.-i.T."/>
            <person name="Hayashi T."/>
            <person name="Toyoda A."/>
            <person name="Oliveira C."/>
            <person name="Osipova E."/>
            <person name="Leigh N.D."/>
            <person name="Simon A."/>
            <person name="Yun M.H."/>
        </authorList>
    </citation>
    <scope>NUCLEOTIDE SEQUENCE</scope>
    <source>
        <strain evidence="2">20211129_DDA</strain>
        <tissue evidence="2">Liver</tissue>
    </source>
</reference>
<name>A0AAV7NDE7_PLEWA</name>